<feature type="transmembrane region" description="Helical" evidence="1">
    <location>
        <begin position="201"/>
        <end position="225"/>
    </location>
</feature>
<accession>A0A1M5JUV1</accession>
<organism evidence="2 3">
    <name type="scientific">Asaccharospora irregularis DSM 2635</name>
    <dbReference type="NCBI Taxonomy" id="1121321"/>
    <lineage>
        <taxon>Bacteria</taxon>
        <taxon>Bacillati</taxon>
        <taxon>Bacillota</taxon>
        <taxon>Clostridia</taxon>
        <taxon>Peptostreptococcales</taxon>
        <taxon>Peptostreptococcaceae</taxon>
        <taxon>Asaccharospora</taxon>
    </lineage>
</organism>
<sequence length="232" mass="25942">MYPYNPYWGFDPTMYILLPAIIFAMYAQFKVSSTTNRYLRVNTSRGYTGERTARTILDSNGLYDVRIGVVRGHLTDHYDPRNKTLRLSEDVYYGTSVTSVAVAAHECGHAIQHARGYAPLSIRNNMVPVVNFASNISWIFILMGFIMTGPFLKLGIILFSASVLFQIITLPVEFNASRRALVQLGDLGIVDGMEVRKSRKVLIAAALTYVAAALSSILQLVRLVLISNRRND</sequence>
<dbReference type="Pfam" id="PF04298">
    <property type="entry name" value="Zn_peptidase_2"/>
    <property type="match status" value="1"/>
</dbReference>
<proteinExistence type="predicted"/>
<protein>
    <recommendedName>
        <fullName evidence="4">Neutral zinc metallopeptidase</fullName>
    </recommendedName>
</protein>
<keyword evidence="3" id="KW-1185">Reference proteome</keyword>
<evidence type="ECO:0008006" key="4">
    <source>
        <dbReference type="Google" id="ProtNLM"/>
    </source>
</evidence>
<gene>
    <name evidence="2" type="ORF">SAMN04488530_10224</name>
</gene>
<reference evidence="3" key="1">
    <citation type="submission" date="2016-11" db="EMBL/GenBank/DDBJ databases">
        <authorList>
            <person name="Varghese N."/>
            <person name="Submissions S."/>
        </authorList>
    </citation>
    <scope>NUCLEOTIDE SEQUENCE [LARGE SCALE GENOMIC DNA]</scope>
    <source>
        <strain evidence="3">DSM 2635</strain>
    </source>
</reference>
<feature type="transmembrane region" description="Helical" evidence="1">
    <location>
        <begin position="154"/>
        <end position="172"/>
    </location>
</feature>
<dbReference type="AlphaFoldDB" id="A0A1M5JUV1"/>
<name>A0A1M5JUV1_9FIRM</name>
<evidence type="ECO:0000256" key="1">
    <source>
        <dbReference type="SAM" id="Phobius"/>
    </source>
</evidence>
<dbReference type="RefSeq" id="WP_073123392.1">
    <property type="nucleotide sequence ID" value="NZ_BAABCH010000028.1"/>
</dbReference>
<dbReference type="Proteomes" id="UP000243255">
    <property type="component" value="Unassembled WGS sequence"/>
</dbReference>
<keyword evidence="1" id="KW-0812">Transmembrane</keyword>
<dbReference type="EMBL" id="FQWX01000002">
    <property type="protein sequence ID" value="SHG44185.1"/>
    <property type="molecule type" value="Genomic_DNA"/>
</dbReference>
<keyword evidence="1" id="KW-0472">Membrane</keyword>
<keyword evidence="1" id="KW-1133">Transmembrane helix</keyword>
<evidence type="ECO:0000313" key="3">
    <source>
        <dbReference type="Proteomes" id="UP000243255"/>
    </source>
</evidence>
<dbReference type="InterPro" id="IPR007395">
    <property type="entry name" value="Zn_peptidase_2"/>
</dbReference>
<dbReference type="PANTHER" id="PTHR36434:SF1">
    <property type="entry name" value="MEMBRANE PROTEASE YUGP-RELATED"/>
    <property type="match status" value="1"/>
</dbReference>
<evidence type="ECO:0000313" key="2">
    <source>
        <dbReference type="EMBL" id="SHG44185.1"/>
    </source>
</evidence>
<dbReference type="STRING" id="1121321.SAMN04488530_10224"/>
<dbReference type="PANTHER" id="PTHR36434">
    <property type="entry name" value="MEMBRANE PROTEASE YUGP-RELATED"/>
    <property type="match status" value="1"/>
</dbReference>
<feature type="transmembrane region" description="Helical" evidence="1">
    <location>
        <begin position="12"/>
        <end position="29"/>
    </location>
</feature>
<dbReference type="OrthoDB" id="9784298at2"/>
<feature type="transmembrane region" description="Helical" evidence="1">
    <location>
        <begin position="129"/>
        <end position="148"/>
    </location>
</feature>